<evidence type="ECO:0000313" key="4">
    <source>
        <dbReference type="Proteomes" id="UP001321498"/>
    </source>
</evidence>
<keyword evidence="1" id="KW-1133">Transmembrane helix</keyword>
<dbReference type="InterPro" id="IPR045597">
    <property type="entry name" value="DUF6458"/>
</dbReference>
<proteinExistence type="predicted"/>
<dbReference type="Pfam" id="PF20059">
    <property type="entry name" value="DUF6458"/>
    <property type="match status" value="1"/>
</dbReference>
<dbReference type="EMBL" id="AP027731">
    <property type="protein sequence ID" value="BDZ46113.1"/>
    <property type="molecule type" value="Genomic_DNA"/>
</dbReference>
<name>A0ABM8GCY3_9MICO</name>
<keyword evidence="4" id="KW-1185">Reference proteome</keyword>
<gene>
    <name evidence="3" type="ORF">GCM10025866_20220</name>
</gene>
<keyword evidence="1" id="KW-0812">Transmembrane</keyword>
<feature type="domain" description="DUF6458" evidence="2">
    <location>
        <begin position="1"/>
        <end position="69"/>
    </location>
</feature>
<organism evidence="3 4">
    <name type="scientific">Naasia aerilata</name>
    <dbReference type="NCBI Taxonomy" id="1162966"/>
    <lineage>
        <taxon>Bacteria</taxon>
        <taxon>Bacillati</taxon>
        <taxon>Actinomycetota</taxon>
        <taxon>Actinomycetes</taxon>
        <taxon>Micrococcales</taxon>
        <taxon>Microbacteriaceae</taxon>
        <taxon>Naasia</taxon>
    </lineage>
</organism>
<dbReference type="Proteomes" id="UP001321498">
    <property type="component" value="Chromosome"/>
</dbReference>
<reference evidence="4" key="1">
    <citation type="journal article" date="2019" name="Int. J. Syst. Evol. Microbiol.">
        <title>The Global Catalogue of Microorganisms (GCM) 10K type strain sequencing project: providing services to taxonomists for standard genome sequencing and annotation.</title>
        <authorList>
            <consortium name="The Broad Institute Genomics Platform"/>
            <consortium name="The Broad Institute Genome Sequencing Center for Infectious Disease"/>
            <person name="Wu L."/>
            <person name="Ma J."/>
        </authorList>
    </citation>
    <scope>NUCLEOTIDE SEQUENCE [LARGE SCALE GENOMIC DNA]</scope>
    <source>
        <strain evidence="4">NBRC 108725</strain>
    </source>
</reference>
<feature type="transmembrane region" description="Helical" evidence="1">
    <location>
        <begin position="29"/>
        <end position="52"/>
    </location>
</feature>
<protein>
    <recommendedName>
        <fullName evidence="2">DUF6458 domain-containing protein</fullName>
    </recommendedName>
</protein>
<dbReference type="RefSeq" id="WP_286276211.1">
    <property type="nucleotide sequence ID" value="NZ_AP027731.1"/>
</dbReference>
<sequence length="83" mass="8646">MSLGAGIFLLAVGAILAFAVNVDVPGIDLTTVGYILMVAGAIGIILGIVLLTRRRRSVATTRTAVDPTTGEAVRRDVRDVDPL</sequence>
<evidence type="ECO:0000259" key="2">
    <source>
        <dbReference type="Pfam" id="PF20059"/>
    </source>
</evidence>
<evidence type="ECO:0000313" key="3">
    <source>
        <dbReference type="EMBL" id="BDZ46113.1"/>
    </source>
</evidence>
<evidence type="ECO:0000256" key="1">
    <source>
        <dbReference type="SAM" id="Phobius"/>
    </source>
</evidence>
<keyword evidence="1" id="KW-0472">Membrane</keyword>
<accession>A0ABM8GCY3</accession>